<keyword evidence="2" id="KW-0732">Signal</keyword>
<dbReference type="NCBIfam" id="TIGR02521">
    <property type="entry name" value="type_IV_pilW"/>
    <property type="match status" value="1"/>
</dbReference>
<dbReference type="PANTHER" id="PTHR12558">
    <property type="entry name" value="CELL DIVISION CYCLE 16,23,27"/>
    <property type="match status" value="1"/>
</dbReference>
<dbReference type="InterPro" id="IPR013360">
    <property type="entry name" value="Pilus_4_PilW"/>
</dbReference>
<dbReference type="AlphaFoldDB" id="A0A2N5C4Z8"/>
<dbReference type="Proteomes" id="UP000234341">
    <property type="component" value="Unassembled WGS sequence"/>
</dbReference>
<dbReference type="SMART" id="SM00028">
    <property type="entry name" value="TPR"/>
    <property type="match status" value="4"/>
</dbReference>
<dbReference type="PROSITE" id="PS51257">
    <property type="entry name" value="PROKAR_LIPOPROTEIN"/>
    <property type="match status" value="1"/>
</dbReference>
<dbReference type="InterPro" id="IPR019734">
    <property type="entry name" value="TPR_rpt"/>
</dbReference>
<accession>A0A2N5C4Z8</accession>
<dbReference type="InterPro" id="IPR011990">
    <property type="entry name" value="TPR-like_helical_dom_sf"/>
</dbReference>
<dbReference type="STRING" id="82633.GCA_000974605_01412"/>
<dbReference type="PROSITE" id="PS50005">
    <property type="entry name" value="TPR"/>
    <property type="match status" value="1"/>
</dbReference>
<gene>
    <name evidence="3" type="ORF">CYJ10_27350</name>
</gene>
<comment type="caution">
    <text evidence="3">The sequence shown here is derived from an EMBL/GenBank/DDBJ whole genome shotgun (WGS) entry which is preliminary data.</text>
</comment>
<dbReference type="Gene3D" id="1.25.40.10">
    <property type="entry name" value="Tetratricopeptide repeat domain"/>
    <property type="match status" value="1"/>
</dbReference>
<proteinExistence type="predicted"/>
<reference evidence="3 4" key="1">
    <citation type="submission" date="2017-12" db="EMBL/GenBank/DDBJ databases">
        <title>Genome sequence of the active heterotrophic nitrifier-denitrifier, Cupriavidus pauculus UM1.</title>
        <authorList>
            <person name="Putonti C."/>
            <person name="Castignetti D."/>
        </authorList>
    </citation>
    <scope>NUCLEOTIDE SEQUENCE [LARGE SCALE GENOMIC DNA]</scope>
    <source>
        <strain evidence="3 4">UM1</strain>
    </source>
</reference>
<dbReference type="SUPFAM" id="SSF48452">
    <property type="entry name" value="TPR-like"/>
    <property type="match status" value="1"/>
</dbReference>
<organism evidence="3 4">
    <name type="scientific">Cupriavidus pauculus</name>
    <dbReference type="NCBI Taxonomy" id="82633"/>
    <lineage>
        <taxon>Bacteria</taxon>
        <taxon>Pseudomonadati</taxon>
        <taxon>Pseudomonadota</taxon>
        <taxon>Betaproteobacteria</taxon>
        <taxon>Burkholderiales</taxon>
        <taxon>Burkholderiaceae</taxon>
        <taxon>Cupriavidus</taxon>
    </lineage>
</organism>
<feature type="signal peptide" evidence="2">
    <location>
        <begin position="1"/>
        <end position="22"/>
    </location>
</feature>
<sequence length="259" mass="28627">MTRLLVAALSGLLMLSACTLPAGPTQDIKTASDQTAADKRAALRLRLATQYLEARQYPVALDEVKQAINIDPSNVDAYHVRALIYMGMNENALAEDSFRTALNMRANDPDVLNNYGWFLCQTNRYAEGKATLQRAVQTPSANGPIKPLTNLGICEMRNGNLAEAEKNLQTAYGYDRNDPSVLMNLAQLNFQRGDMGQARQFAGRVNASRFASAPSLWLGARIAHRQGDTQTQGAMIAELRNRFPDSRELTAYERGAWDE</sequence>
<feature type="chain" id="PRO_5014982424" evidence="2">
    <location>
        <begin position="23"/>
        <end position="259"/>
    </location>
</feature>
<dbReference type="Pfam" id="PF14559">
    <property type="entry name" value="TPR_19"/>
    <property type="match status" value="1"/>
</dbReference>
<evidence type="ECO:0000313" key="3">
    <source>
        <dbReference type="EMBL" id="PLP97288.1"/>
    </source>
</evidence>
<evidence type="ECO:0000256" key="1">
    <source>
        <dbReference type="PROSITE-ProRule" id="PRU00339"/>
    </source>
</evidence>
<keyword evidence="1" id="KW-0802">TPR repeat</keyword>
<dbReference type="EMBL" id="PJRP01000018">
    <property type="protein sequence ID" value="PLP97288.1"/>
    <property type="molecule type" value="Genomic_DNA"/>
</dbReference>
<name>A0A2N5C4Z8_9BURK</name>
<dbReference type="PANTHER" id="PTHR12558:SF13">
    <property type="entry name" value="CELL DIVISION CYCLE PROTEIN 27 HOMOLOG"/>
    <property type="match status" value="1"/>
</dbReference>
<dbReference type="RefSeq" id="WP_101684585.1">
    <property type="nucleotide sequence ID" value="NZ_PJRP01000018.1"/>
</dbReference>
<feature type="repeat" description="TPR" evidence="1">
    <location>
        <begin position="41"/>
        <end position="74"/>
    </location>
</feature>
<dbReference type="Pfam" id="PF13432">
    <property type="entry name" value="TPR_16"/>
    <property type="match status" value="1"/>
</dbReference>
<evidence type="ECO:0000256" key="2">
    <source>
        <dbReference type="SAM" id="SignalP"/>
    </source>
</evidence>
<evidence type="ECO:0000313" key="4">
    <source>
        <dbReference type="Proteomes" id="UP000234341"/>
    </source>
</evidence>
<dbReference type="OrthoDB" id="9814042at2"/>
<protein>
    <submittedName>
        <fullName evidence="3">Type IV pilus biogenesis/stability protein PilW</fullName>
    </submittedName>
</protein>